<dbReference type="AlphaFoldDB" id="A6LHG7"/>
<accession>A6LHG7</accession>
<dbReference type="Proteomes" id="UP000000566">
    <property type="component" value="Chromosome"/>
</dbReference>
<evidence type="ECO:0000313" key="3">
    <source>
        <dbReference type="Proteomes" id="UP000000566"/>
    </source>
</evidence>
<dbReference type="PaxDb" id="435591-BDI_3429"/>
<evidence type="ECO:0000313" key="2">
    <source>
        <dbReference type="EMBL" id="ABR45131.1"/>
    </source>
</evidence>
<sequence>MLEEALGYAREHGLPKVYVLIDEYDNFTNQLLTAYKDPLYEQVTTKDSFLRTFFKVIKAGIGDPYLFLHGGSSRYDG</sequence>
<feature type="domain" description="AAA-ATPase-like" evidence="1">
    <location>
        <begin position="2"/>
        <end position="62"/>
    </location>
</feature>
<organism evidence="2 3">
    <name type="scientific">Parabacteroides distasonis (strain ATCC 8503 / DSM 20701 / CIP 104284 / JCM 5825 / NCTC 11152)</name>
    <dbReference type="NCBI Taxonomy" id="435591"/>
    <lineage>
        <taxon>Bacteria</taxon>
        <taxon>Pseudomonadati</taxon>
        <taxon>Bacteroidota</taxon>
        <taxon>Bacteroidia</taxon>
        <taxon>Bacteroidales</taxon>
        <taxon>Tannerellaceae</taxon>
        <taxon>Parabacteroides</taxon>
    </lineage>
</organism>
<gene>
    <name evidence="2" type="ordered locus">BDI_3429</name>
</gene>
<reference evidence="2 3" key="1">
    <citation type="journal article" date="2007" name="PLoS Biol.">
        <title>Evolution of symbiotic bacteria in the distal human intestine.</title>
        <authorList>
            <person name="Xu J."/>
            <person name="Mahowald M.A."/>
            <person name="Ley R.E."/>
            <person name="Lozupone C.A."/>
            <person name="Hamady M."/>
            <person name="Martens E.C."/>
            <person name="Henrissat B."/>
            <person name="Coutinho P.M."/>
            <person name="Minx P."/>
            <person name="Latreille P."/>
            <person name="Cordum H."/>
            <person name="Van Brunt A."/>
            <person name="Kim K."/>
            <person name="Fulton R.S."/>
            <person name="Fulton L.A."/>
            <person name="Clifton S.W."/>
            <person name="Wilson R.K."/>
            <person name="Knight R.D."/>
            <person name="Gordon J.I."/>
        </authorList>
    </citation>
    <scope>NUCLEOTIDE SEQUENCE [LARGE SCALE GENOMIC DNA]</scope>
    <source>
        <strain evidence="3">ATCC 8503 / DSM 20701 / CIP 104284 / JCM 5825 / NCTC 11152</strain>
    </source>
</reference>
<evidence type="ECO:0000259" key="1">
    <source>
        <dbReference type="Pfam" id="PF09820"/>
    </source>
</evidence>
<dbReference type="KEGG" id="pdi:BDI_3429"/>
<dbReference type="EMBL" id="CP000140">
    <property type="protein sequence ID" value="ABR45131.1"/>
    <property type="molecule type" value="Genomic_DNA"/>
</dbReference>
<dbReference type="HOGENOM" id="CLU_2634832_0_0_10"/>
<dbReference type="STRING" id="435591.BDI_3429"/>
<keyword evidence="3" id="KW-1185">Reference proteome</keyword>
<name>A6LHG7_PARD8</name>
<dbReference type="Pfam" id="PF09820">
    <property type="entry name" value="AAA-ATPase_like"/>
    <property type="match status" value="1"/>
</dbReference>
<dbReference type="PATRIC" id="fig|435591.13.peg.3393"/>
<protein>
    <recommendedName>
        <fullName evidence="1">AAA-ATPase-like domain-containing protein</fullName>
    </recommendedName>
</protein>
<dbReference type="InterPro" id="IPR018631">
    <property type="entry name" value="AAA-ATPase-like_dom"/>
</dbReference>
<proteinExistence type="predicted"/>